<evidence type="ECO:0000313" key="3">
    <source>
        <dbReference type="Proteomes" id="UP000636709"/>
    </source>
</evidence>
<organism evidence="2 3">
    <name type="scientific">Digitaria exilis</name>
    <dbReference type="NCBI Taxonomy" id="1010633"/>
    <lineage>
        <taxon>Eukaryota</taxon>
        <taxon>Viridiplantae</taxon>
        <taxon>Streptophyta</taxon>
        <taxon>Embryophyta</taxon>
        <taxon>Tracheophyta</taxon>
        <taxon>Spermatophyta</taxon>
        <taxon>Magnoliopsida</taxon>
        <taxon>Liliopsida</taxon>
        <taxon>Poales</taxon>
        <taxon>Poaceae</taxon>
        <taxon>PACMAD clade</taxon>
        <taxon>Panicoideae</taxon>
        <taxon>Panicodae</taxon>
        <taxon>Paniceae</taxon>
        <taxon>Anthephorinae</taxon>
        <taxon>Digitaria</taxon>
    </lineage>
</organism>
<dbReference type="InterPro" id="IPR010255">
    <property type="entry name" value="Haem_peroxidase_sf"/>
</dbReference>
<accession>A0A835A670</accession>
<evidence type="ECO:0000256" key="1">
    <source>
        <dbReference type="ARBA" id="ARBA00022837"/>
    </source>
</evidence>
<comment type="caution">
    <text evidence="2">The sequence shown here is derived from an EMBL/GenBank/DDBJ whole genome shotgun (WGS) entry which is preliminary data.</text>
</comment>
<keyword evidence="3" id="KW-1185">Reference proteome</keyword>
<dbReference type="GO" id="GO:0006979">
    <property type="term" value="P:response to oxidative stress"/>
    <property type="evidence" value="ECO:0007669"/>
    <property type="project" value="InterPro"/>
</dbReference>
<dbReference type="EMBL" id="JACEFO010002545">
    <property type="protein sequence ID" value="KAF8656574.1"/>
    <property type="molecule type" value="Genomic_DNA"/>
</dbReference>
<keyword evidence="1" id="KW-0106">Calcium</keyword>
<sequence length="395" mass="42696">MATSGGTATTPPTPLPEIDEAAGRRCGEWRFRAAARVEKRGALMVSAASSLLPNESQPGRSVGLHIPVVMIIVVPTRAVGLVRSRWMERCLNPPRNAPSRTNPSARTASRPRLHLWTPVLERSRCHLERHDPCVGALLRFGGALLQIGDALLPFVVVVGEALGKPSFVLGELALHLPTSWPNNRSFLFCIVFNSRSADSAGAVGHDDAYQVRQRLHFNNLLSQKGHSDQELFNGASTDNIVRNFASSPSAFSSAFVTPWEGTREGEVVGSNPSYRVACEKSCDWAGLGGCPVGHQPAVLPEATQPLGCVARSNTAAGNQTDPTAPNRTALVSYPHVVRPTYLFAHRASTRRRRLLALVWNLHALASCPPACSFFDVLPPPCPTTSSRSKYASVFF</sequence>
<dbReference type="SUPFAM" id="SSF48113">
    <property type="entry name" value="Heme-dependent peroxidases"/>
    <property type="match status" value="1"/>
</dbReference>
<gene>
    <name evidence="2" type="ORF">HU200_060635</name>
</gene>
<dbReference type="Gene3D" id="1.10.420.10">
    <property type="entry name" value="Peroxidase, domain 2"/>
    <property type="match status" value="1"/>
</dbReference>
<dbReference type="Proteomes" id="UP000636709">
    <property type="component" value="Unassembled WGS sequence"/>
</dbReference>
<protein>
    <submittedName>
        <fullName evidence="2">Uncharacterized protein</fullName>
    </submittedName>
</protein>
<dbReference type="GO" id="GO:0004601">
    <property type="term" value="F:peroxidase activity"/>
    <property type="evidence" value="ECO:0007669"/>
    <property type="project" value="InterPro"/>
</dbReference>
<dbReference type="AlphaFoldDB" id="A0A835A670"/>
<dbReference type="GO" id="GO:0020037">
    <property type="term" value="F:heme binding"/>
    <property type="evidence" value="ECO:0007669"/>
    <property type="project" value="InterPro"/>
</dbReference>
<evidence type="ECO:0000313" key="2">
    <source>
        <dbReference type="EMBL" id="KAF8656574.1"/>
    </source>
</evidence>
<proteinExistence type="predicted"/>
<name>A0A835A670_9POAL</name>
<reference evidence="2" key="1">
    <citation type="submission" date="2020-07" db="EMBL/GenBank/DDBJ databases">
        <title>Genome sequence and genetic diversity analysis of an under-domesticated orphan crop, white fonio (Digitaria exilis).</title>
        <authorList>
            <person name="Bennetzen J.L."/>
            <person name="Chen S."/>
            <person name="Ma X."/>
            <person name="Wang X."/>
            <person name="Yssel A.E.J."/>
            <person name="Chaluvadi S.R."/>
            <person name="Johnson M."/>
            <person name="Gangashetty P."/>
            <person name="Hamidou F."/>
            <person name="Sanogo M.D."/>
            <person name="Zwaenepoel A."/>
            <person name="Wallace J."/>
            <person name="Van De Peer Y."/>
            <person name="Van Deynze A."/>
        </authorList>
    </citation>
    <scope>NUCLEOTIDE SEQUENCE</scope>
    <source>
        <tissue evidence="2">Leaves</tissue>
    </source>
</reference>